<organism evidence="2">
    <name type="scientific">viral metagenome</name>
    <dbReference type="NCBI Taxonomy" id="1070528"/>
    <lineage>
        <taxon>unclassified sequences</taxon>
        <taxon>metagenomes</taxon>
        <taxon>organismal metagenomes</taxon>
    </lineage>
</organism>
<sequence length="113" mass="12056">MEMSGNNWYVTAAGTNAGATATKAAVTGGIHVITDVYFFSDKDGTLLVYDGTTVVIEAEYDISNEVHATSWTWPKAYITGMNLQGTLGGAVSATYDASTADCRITITGYTKYY</sequence>
<evidence type="ECO:0000313" key="2">
    <source>
        <dbReference type="EMBL" id="QJI01214.1"/>
    </source>
</evidence>
<evidence type="ECO:0000313" key="1">
    <source>
        <dbReference type="EMBL" id="QJA73340.1"/>
    </source>
</evidence>
<dbReference type="AlphaFoldDB" id="A0A6M3XWR6"/>
<protein>
    <submittedName>
        <fullName evidence="2">Uncharacterized protein</fullName>
    </submittedName>
</protein>
<reference evidence="2" key="1">
    <citation type="submission" date="2020-03" db="EMBL/GenBank/DDBJ databases">
        <title>The deep terrestrial virosphere.</title>
        <authorList>
            <person name="Holmfeldt K."/>
            <person name="Nilsson E."/>
            <person name="Simone D."/>
            <person name="Lopez-Fernandez M."/>
            <person name="Wu X."/>
            <person name="de Brujin I."/>
            <person name="Lundin D."/>
            <person name="Andersson A."/>
            <person name="Bertilsson S."/>
            <person name="Dopson M."/>
        </authorList>
    </citation>
    <scope>NUCLEOTIDE SEQUENCE</scope>
    <source>
        <strain evidence="1">MM415A02403</strain>
        <strain evidence="2">TM448B02362</strain>
    </source>
</reference>
<dbReference type="EMBL" id="MT144906">
    <property type="protein sequence ID" value="QJI01214.1"/>
    <property type="molecule type" value="Genomic_DNA"/>
</dbReference>
<proteinExistence type="predicted"/>
<dbReference type="EMBL" id="MT142020">
    <property type="protein sequence ID" value="QJA73340.1"/>
    <property type="molecule type" value="Genomic_DNA"/>
</dbReference>
<gene>
    <name evidence="1" type="ORF">MM415A02403_0005</name>
    <name evidence="2" type="ORF">TM448B02362_0007</name>
</gene>
<name>A0A6M3XWR6_9ZZZZ</name>
<accession>A0A6M3XWR6</accession>